<feature type="region of interest" description="Disordered" evidence="1">
    <location>
        <begin position="71"/>
        <end position="115"/>
    </location>
</feature>
<dbReference type="AlphaFoldDB" id="E3L215"/>
<reference key="1">
    <citation type="submission" date="2007-01" db="EMBL/GenBank/DDBJ databases">
        <title>The Genome Sequence of Puccinia graminis f. sp. tritici Strain CRL 75-36-700-3.</title>
        <authorList>
            <consortium name="The Broad Institute Genome Sequencing Platform"/>
            <person name="Birren B."/>
            <person name="Lander E."/>
            <person name="Galagan J."/>
            <person name="Nusbaum C."/>
            <person name="Devon K."/>
            <person name="Cuomo C."/>
            <person name="Jaffe D."/>
            <person name="Butler J."/>
            <person name="Alvarez P."/>
            <person name="Gnerre S."/>
            <person name="Grabherr M."/>
            <person name="Mauceli E."/>
            <person name="Brockman W."/>
            <person name="Young S."/>
            <person name="LaButti K."/>
            <person name="Sykes S."/>
            <person name="DeCaprio D."/>
            <person name="Crawford M."/>
            <person name="Koehrsen M."/>
            <person name="Engels R."/>
            <person name="Montgomery P."/>
            <person name="Pearson M."/>
            <person name="Howarth C."/>
            <person name="Larson L."/>
            <person name="White J."/>
            <person name="Zeng Q."/>
            <person name="Kodira C."/>
            <person name="Yandava C."/>
            <person name="Alvarado L."/>
            <person name="O'Leary S."/>
            <person name="Szabo L."/>
            <person name="Dean R."/>
            <person name="Schein J."/>
        </authorList>
    </citation>
    <scope>NUCLEOTIDE SEQUENCE</scope>
    <source>
        <strain>CRL 75-36-700-3</strain>
    </source>
</reference>
<feature type="region of interest" description="Disordered" evidence="1">
    <location>
        <begin position="24"/>
        <end position="45"/>
    </location>
</feature>
<dbReference type="RefSeq" id="XP_003335009.2">
    <property type="nucleotide sequence ID" value="XM_003334961.2"/>
</dbReference>
<dbReference type="InParanoid" id="E3L215"/>
<feature type="compositionally biased region" description="Basic and acidic residues" evidence="1">
    <location>
        <begin position="96"/>
        <end position="105"/>
    </location>
</feature>
<dbReference type="KEGG" id="pgr:PGTG_16616"/>
<feature type="compositionally biased region" description="Polar residues" evidence="1">
    <location>
        <begin position="106"/>
        <end position="115"/>
    </location>
</feature>
<feature type="compositionally biased region" description="Acidic residues" evidence="1">
    <location>
        <begin position="79"/>
        <end position="95"/>
    </location>
</feature>
<gene>
    <name evidence="2" type="ORF">PGTG_16616</name>
</gene>
<feature type="compositionally biased region" description="Polar residues" evidence="1">
    <location>
        <begin position="28"/>
        <end position="38"/>
    </location>
</feature>
<dbReference type="GeneID" id="10530486"/>
<evidence type="ECO:0000256" key="1">
    <source>
        <dbReference type="SAM" id="MobiDB-lite"/>
    </source>
</evidence>
<reference evidence="3" key="2">
    <citation type="journal article" date="2011" name="Proc. Natl. Acad. Sci. U.S.A.">
        <title>Obligate biotrophy features unraveled by the genomic analysis of rust fungi.</title>
        <authorList>
            <person name="Duplessis S."/>
            <person name="Cuomo C.A."/>
            <person name="Lin Y.-C."/>
            <person name="Aerts A."/>
            <person name="Tisserant E."/>
            <person name="Veneault-Fourrey C."/>
            <person name="Joly D.L."/>
            <person name="Hacquard S."/>
            <person name="Amselem J."/>
            <person name="Cantarel B.L."/>
            <person name="Chiu R."/>
            <person name="Coutinho P.M."/>
            <person name="Feau N."/>
            <person name="Field M."/>
            <person name="Frey P."/>
            <person name="Gelhaye E."/>
            <person name="Goldberg J."/>
            <person name="Grabherr M.G."/>
            <person name="Kodira C.D."/>
            <person name="Kohler A."/>
            <person name="Kuees U."/>
            <person name="Lindquist E.A."/>
            <person name="Lucas S.M."/>
            <person name="Mago R."/>
            <person name="Mauceli E."/>
            <person name="Morin E."/>
            <person name="Murat C."/>
            <person name="Pangilinan J.L."/>
            <person name="Park R."/>
            <person name="Pearson M."/>
            <person name="Quesneville H."/>
            <person name="Rouhier N."/>
            <person name="Sakthikumar S."/>
            <person name="Salamov A.A."/>
            <person name="Schmutz J."/>
            <person name="Selles B."/>
            <person name="Shapiro H."/>
            <person name="Tanguay P."/>
            <person name="Tuskan G.A."/>
            <person name="Henrissat B."/>
            <person name="Van de Peer Y."/>
            <person name="Rouze P."/>
            <person name="Ellis J.G."/>
            <person name="Dodds P.N."/>
            <person name="Schein J.E."/>
            <person name="Zhong S."/>
            <person name="Hamelin R.C."/>
            <person name="Grigoriev I.V."/>
            <person name="Szabo L.J."/>
            <person name="Martin F."/>
        </authorList>
    </citation>
    <scope>NUCLEOTIDE SEQUENCE [LARGE SCALE GENOMIC DNA]</scope>
    <source>
        <strain evidence="3">CRL 75-36-700-3 / race SCCL</strain>
    </source>
</reference>
<proteinExistence type="predicted"/>
<organism evidence="2 3">
    <name type="scientific">Puccinia graminis f. sp. tritici (strain CRL 75-36-700-3 / race SCCL)</name>
    <name type="common">Black stem rust fungus</name>
    <dbReference type="NCBI Taxonomy" id="418459"/>
    <lineage>
        <taxon>Eukaryota</taxon>
        <taxon>Fungi</taxon>
        <taxon>Dikarya</taxon>
        <taxon>Basidiomycota</taxon>
        <taxon>Pucciniomycotina</taxon>
        <taxon>Pucciniomycetes</taxon>
        <taxon>Pucciniales</taxon>
        <taxon>Pucciniaceae</taxon>
        <taxon>Puccinia</taxon>
    </lineage>
</organism>
<evidence type="ECO:0000313" key="2">
    <source>
        <dbReference type="EMBL" id="EFP90590.2"/>
    </source>
</evidence>
<sequence length="115" mass="13310">MLLKLWGKLISKLQANYNLENEWEKLRQSSSEKTSGRSATGRVRGHIECQRIMPLRRHELSSDTILLQRQQLKRPGASVEEETEEVSLVDTDQEQEFQRQLKDEQATGSGKRSSR</sequence>
<dbReference type="VEuPathDB" id="FungiDB:PGTG_16616"/>
<dbReference type="Proteomes" id="UP000008783">
    <property type="component" value="Unassembled WGS sequence"/>
</dbReference>
<accession>E3L215</accession>
<dbReference type="EMBL" id="DS178335">
    <property type="protein sequence ID" value="EFP90590.2"/>
    <property type="molecule type" value="Genomic_DNA"/>
</dbReference>
<keyword evidence="3" id="KW-1185">Reference proteome</keyword>
<evidence type="ECO:0000313" key="3">
    <source>
        <dbReference type="Proteomes" id="UP000008783"/>
    </source>
</evidence>
<name>E3L215_PUCGT</name>
<dbReference type="HOGENOM" id="CLU_2110179_0_0_1"/>
<protein>
    <submittedName>
        <fullName evidence="2">Uncharacterized protein</fullName>
    </submittedName>
</protein>